<protein>
    <submittedName>
        <fullName evidence="1">Uncharacterized protein</fullName>
    </submittedName>
</protein>
<dbReference type="PANTHER" id="PTHR42085:SF1">
    <property type="entry name" value="F-BOX DOMAIN-CONTAINING PROTEIN"/>
    <property type="match status" value="1"/>
</dbReference>
<gene>
    <name evidence="1" type="ORF">FB567DRAFT_598955</name>
</gene>
<name>A0A8K0VSL6_9PLEO</name>
<evidence type="ECO:0000313" key="1">
    <source>
        <dbReference type="EMBL" id="KAH7069350.1"/>
    </source>
</evidence>
<comment type="caution">
    <text evidence="1">The sequence shown here is derived from an EMBL/GenBank/DDBJ whole genome shotgun (WGS) entry which is preliminary data.</text>
</comment>
<dbReference type="InterPro" id="IPR038883">
    <property type="entry name" value="AN11006-like"/>
</dbReference>
<organism evidence="1 2">
    <name type="scientific">Paraphoma chrysanthemicola</name>
    <dbReference type="NCBI Taxonomy" id="798071"/>
    <lineage>
        <taxon>Eukaryota</taxon>
        <taxon>Fungi</taxon>
        <taxon>Dikarya</taxon>
        <taxon>Ascomycota</taxon>
        <taxon>Pezizomycotina</taxon>
        <taxon>Dothideomycetes</taxon>
        <taxon>Pleosporomycetidae</taxon>
        <taxon>Pleosporales</taxon>
        <taxon>Pleosporineae</taxon>
        <taxon>Phaeosphaeriaceae</taxon>
        <taxon>Paraphoma</taxon>
    </lineage>
</organism>
<dbReference type="Proteomes" id="UP000813461">
    <property type="component" value="Unassembled WGS sequence"/>
</dbReference>
<proteinExistence type="predicted"/>
<dbReference type="EMBL" id="JAGMVJ010000030">
    <property type="protein sequence ID" value="KAH7069350.1"/>
    <property type="molecule type" value="Genomic_DNA"/>
</dbReference>
<keyword evidence="2" id="KW-1185">Reference proteome</keyword>
<dbReference type="AlphaFoldDB" id="A0A8K0VSL6"/>
<reference evidence="1" key="1">
    <citation type="journal article" date="2021" name="Nat. Commun.">
        <title>Genetic determinants of endophytism in the Arabidopsis root mycobiome.</title>
        <authorList>
            <person name="Mesny F."/>
            <person name="Miyauchi S."/>
            <person name="Thiergart T."/>
            <person name="Pickel B."/>
            <person name="Atanasova L."/>
            <person name="Karlsson M."/>
            <person name="Huettel B."/>
            <person name="Barry K.W."/>
            <person name="Haridas S."/>
            <person name="Chen C."/>
            <person name="Bauer D."/>
            <person name="Andreopoulos W."/>
            <person name="Pangilinan J."/>
            <person name="LaButti K."/>
            <person name="Riley R."/>
            <person name="Lipzen A."/>
            <person name="Clum A."/>
            <person name="Drula E."/>
            <person name="Henrissat B."/>
            <person name="Kohler A."/>
            <person name="Grigoriev I.V."/>
            <person name="Martin F.M."/>
            <person name="Hacquard S."/>
        </authorList>
    </citation>
    <scope>NUCLEOTIDE SEQUENCE</scope>
    <source>
        <strain evidence="1">MPI-SDFR-AT-0120</strain>
    </source>
</reference>
<dbReference type="PANTHER" id="PTHR42085">
    <property type="entry name" value="F-BOX DOMAIN-CONTAINING PROTEIN"/>
    <property type="match status" value="1"/>
</dbReference>
<sequence length="188" mass="21747">MSQPEITYNTRQPITLLGLPAEIRNLIYNFTFDTCTVYVPTSRANLHRRGKIRPGPGLGLAYANRQTHTETALITYKHITFAFTNTNRITQFLRKRSQDQIHVIRNLQLSVLYGYRLFGDGRDVFSADTVGFIQRFPSLQRVVLIEMSGHKAYVVLGQLKRLASMIRKWKAEVEIEVRDTDDKWAEML</sequence>
<evidence type="ECO:0000313" key="2">
    <source>
        <dbReference type="Proteomes" id="UP000813461"/>
    </source>
</evidence>
<dbReference type="OrthoDB" id="5413827at2759"/>
<accession>A0A8K0VSL6</accession>